<comment type="caution">
    <text evidence="1">The sequence shown here is derived from an EMBL/GenBank/DDBJ whole genome shotgun (WGS) entry which is preliminary data.</text>
</comment>
<dbReference type="AlphaFoldDB" id="A0A2K3ND40"/>
<reference evidence="1 2" key="2">
    <citation type="journal article" date="2017" name="Front. Plant Sci.">
        <title>Gene Classification and Mining of Molecular Markers Useful in Red Clover (Trifolium pratense) Breeding.</title>
        <authorList>
            <person name="Istvanek J."/>
            <person name="Dluhosova J."/>
            <person name="Dluhos P."/>
            <person name="Patkova L."/>
            <person name="Nedelnik J."/>
            <person name="Repkova J."/>
        </authorList>
    </citation>
    <scope>NUCLEOTIDE SEQUENCE [LARGE SCALE GENOMIC DNA]</scope>
    <source>
        <strain evidence="2">cv. Tatra</strain>
        <tissue evidence="1">Young leaves</tissue>
    </source>
</reference>
<proteinExistence type="predicted"/>
<gene>
    <name evidence="1" type="ORF">L195_g024222</name>
</gene>
<accession>A0A2K3ND40</accession>
<name>A0A2K3ND40_TRIPR</name>
<organism evidence="1 2">
    <name type="scientific">Trifolium pratense</name>
    <name type="common">Red clover</name>
    <dbReference type="NCBI Taxonomy" id="57577"/>
    <lineage>
        <taxon>Eukaryota</taxon>
        <taxon>Viridiplantae</taxon>
        <taxon>Streptophyta</taxon>
        <taxon>Embryophyta</taxon>
        <taxon>Tracheophyta</taxon>
        <taxon>Spermatophyta</taxon>
        <taxon>Magnoliopsida</taxon>
        <taxon>eudicotyledons</taxon>
        <taxon>Gunneridae</taxon>
        <taxon>Pentapetalae</taxon>
        <taxon>rosids</taxon>
        <taxon>fabids</taxon>
        <taxon>Fabales</taxon>
        <taxon>Fabaceae</taxon>
        <taxon>Papilionoideae</taxon>
        <taxon>50 kb inversion clade</taxon>
        <taxon>NPAAA clade</taxon>
        <taxon>Hologalegina</taxon>
        <taxon>IRL clade</taxon>
        <taxon>Trifolieae</taxon>
        <taxon>Trifolium</taxon>
    </lineage>
</organism>
<sequence>MVVADQMQQSERKWNVDLVNQVFNQRDAVEIIKIPTLPCHIMRIHQYDGSTKMATTQFDLHIANSWRLYSSQRQEVWKQTHVYMWEQLERYVLEALGYVALIFTLLEKLDSMMMAAIAMVLWTGWWQRNQKCWNNNFPPTFEVRKGRNGQDHIKEW</sequence>
<evidence type="ECO:0000313" key="2">
    <source>
        <dbReference type="Proteomes" id="UP000236291"/>
    </source>
</evidence>
<dbReference type="Proteomes" id="UP000236291">
    <property type="component" value="Unassembled WGS sequence"/>
</dbReference>
<protein>
    <submittedName>
        <fullName evidence="1">Uncharacterized protein</fullName>
    </submittedName>
</protein>
<evidence type="ECO:0000313" key="1">
    <source>
        <dbReference type="EMBL" id="PNY00935.1"/>
    </source>
</evidence>
<dbReference type="EMBL" id="ASHM01019518">
    <property type="protein sequence ID" value="PNY00935.1"/>
    <property type="molecule type" value="Genomic_DNA"/>
</dbReference>
<reference evidence="1 2" key="1">
    <citation type="journal article" date="2014" name="Am. J. Bot.">
        <title>Genome assembly and annotation for red clover (Trifolium pratense; Fabaceae).</title>
        <authorList>
            <person name="Istvanek J."/>
            <person name="Jaros M."/>
            <person name="Krenek A."/>
            <person name="Repkova J."/>
        </authorList>
    </citation>
    <scope>NUCLEOTIDE SEQUENCE [LARGE SCALE GENOMIC DNA]</scope>
    <source>
        <strain evidence="2">cv. Tatra</strain>
        <tissue evidence="1">Young leaves</tissue>
    </source>
</reference>